<accession>A0A9P6QP25</accession>
<evidence type="ECO:0000256" key="2">
    <source>
        <dbReference type="SAM" id="MobiDB-lite"/>
    </source>
</evidence>
<dbReference type="PANTHER" id="PTHR12460:SF0">
    <property type="entry name" value="CID DOMAIN-CONTAINING PROTEIN-RELATED"/>
    <property type="match status" value="1"/>
</dbReference>
<feature type="compositionally biased region" description="Low complexity" evidence="2">
    <location>
        <begin position="1553"/>
        <end position="1562"/>
    </location>
</feature>
<name>A0A9P6QP25_9FUNG</name>
<dbReference type="PANTHER" id="PTHR12460">
    <property type="entry name" value="CYCLIN-DEPENDENT KINASE INHIBITOR-RELATED PROTEIN"/>
    <property type="match status" value="1"/>
</dbReference>
<sequence>MGENTILSLCFPCPSPAQAGLVDDNLSRVFQQLCSDVARAHHCQAVLNVSINPTQAKKRLSIDTHQSVYNVTLSGVYQNVIAARGTLMRNNPLKPKLSIKVNRASITEVELPAASRNEEEGSKQLKPKSQPLEDIKPCSGDNEKASSGLSSVATSVESTVAATTPDTQPSSTSKPSENAAPTEPATTTAATPAVSNGSTTTSAFSSFFAVSPRFKAAVDEISASTRTSISLISSQFHAVPSARSALAAHARQEMVELVIVGAWENAEAARLLLLVAIDTLQPGIASEQVTIELKYQNMLGGRKRQDLQDLMARTRTNVYLSSPFVQTANKNGSPVDPRYNQIFITGETDRIQIVKDWINKACMRVHTASQPCTRQVNIAARKLDWMLLNHREKLRSIMIDNATFIAFPPLGASHPIIFAYGENRVNVERTIRTVMQLASQFHSGSITMLAPIPESMITAPLNPPSALSPVATVASAVSQASGAEVEFRVNGFFIFGNEIQCRMAVQFLADIDFVKTLHYEVKFSVELSNEQREFISGKKNGKINRIMKATGAKIKFDPCNEYNFYVDLSSNVAVKAVEALAMLQEELPAEISFYVPETYHKRIIGVGGKNIQRIMKKYGVYVKFSNSDEFANLGGYFDNLDNVVARTPSKNAHNLDNLKHAVMEFVNPRDKDFVHHSVTIPKQYYLLLLSDQARALHELQDATNCTVRFPERETGSDTVWISGPESLIQQATSMLLSLVDEQYVYPVPFSEALGRVVARPEFFTEVVDKMKNEWNIALVPPAPRETSHQPSTHLAQEGSTKPAADETAKDEAVKTEEVTSVAKPEARAAETDAQQERKATKTKEEEGERAAPEEGTKEDDEAKAKTSVFKAKEALSGKGEEDALSSLTDDENGEETEQEDHVFIFKYSRNNEDYLQNAKELLVQYLIDNQIEVYDDEIHIQRPRSDSFAEAFPHFNSKILSSVAGGEMATPAPAFPSYSLFDNAAGNAFESLTRTSGTPLNTGGVGSIVPSDLRAIFSHGASSTLPPSGSSPPKWPELHSRQHTSHAANFSGLTSASPSYQTQHAMSSGNGNHANAYTRLTSSPIDPWATPEKHSPQPTNQHTPPQHGMYGNISGYRTPTMQGMMGSQAYYSPNGTIGHGYSTPPSSGAHQQPLPQQPQQRSSMTADGPYGKAVGYAGHGHAYSGNNSPVGGVSTNVHHPYGNMMSPHGQQQQQTQSSSHHSSPSRSSSGSAPSSRNSFQFLDEKMMGPAFGPGYGPSLNSSSGLRNQHGSPSMIYQQQSSPSSQQQQHNQYPSHLSSYNPQYPRQRQRHSSNNSAASHHTMFLGAIGGGLGSAGGSVDSDEISEDESDEGFDDLRHRRRTTSQQHLHQQYLAQQQQQQQQQQLAHQHQHQAAPQHGRGSYGMFQPSKPSGGAGSMAVGSNVGMGAGGRRGSLPLAYVHYDVFSPSYGQPQQQPSQLQQQQSPSTPPPSMVRQSASSTDLYGRKSLVNSMSRLSMGQPTQAQHQLQQQQQHQQQQHLHQKHHPHHAQQHDSNGISSSGRAIGSGILGGGSSGGSASSSGSLNMPNFGPRTSSVFGEGDRDFLSSGIGAIIGGGTISSHHPNAGSVHQFPHPGMTGGNNNSNGTLQGYGSGSDVFLNESALDHQGHPHHSGRGHTNDAAWVGGWDH</sequence>
<feature type="domain" description="K Homology" evidence="3">
    <location>
        <begin position="283"/>
        <end position="363"/>
    </location>
</feature>
<feature type="domain" description="K Homology" evidence="3">
    <location>
        <begin position="672"/>
        <end position="740"/>
    </location>
</feature>
<dbReference type="Gene3D" id="3.30.1370.10">
    <property type="entry name" value="K Homology domain, type 1"/>
    <property type="match status" value="2"/>
</dbReference>
<feature type="compositionally biased region" description="Low complexity" evidence="2">
    <location>
        <begin position="1497"/>
        <end position="1516"/>
    </location>
</feature>
<comment type="caution">
    <text evidence="4">The sequence shown here is derived from an EMBL/GenBank/DDBJ whole genome shotgun (WGS) entry which is preliminary data.</text>
</comment>
<feature type="compositionally biased region" description="Basic and acidic residues" evidence="2">
    <location>
        <begin position="824"/>
        <end position="881"/>
    </location>
</feature>
<feature type="compositionally biased region" description="Polar residues" evidence="2">
    <location>
        <begin position="1184"/>
        <end position="1197"/>
    </location>
</feature>
<evidence type="ECO:0000313" key="5">
    <source>
        <dbReference type="Proteomes" id="UP000807716"/>
    </source>
</evidence>
<feature type="compositionally biased region" description="Polar residues" evidence="2">
    <location>
        <begin position="788"/>
        <end position="799"/>
    </location>
</feature>
<feature type="compositionally biased region" description="Basic residues" evidence="2">
    <location>
        <begin position="1517"/>
        <end position="1526"/>
    </location>
</feature>
<dbReference type="EMBL" id="JAAAJB010000008">
    <property type="protein sequence ID" value="KAG0270285.1"/>
    <property type="molecule type" value="Genomic_DNA"/>
</dbReference>
<feature type="compositionally biased region" description="Polar residues" evidence="2">
    <location>
        <begin position="1045"/>
        <end position="1084"/>
    </location>
</feature>
<feature type="region of interest" description="Disordered" evidence="2">
    <location>
        <begin position="1019"/>
        <end position="1121"/>
    </location>
</feature>
<feature type="region of interest" description="Disordered" evidence="2">
    <location>
        <begin position="781"/>
        <end position="898"/>
    </location>
</feature>
<proteinExistence type="predicted"/>
<organism evidence="4 5">
    <name type="scientific">Actinomortierella ambigua</name>
    <dbReference type="NCBI Taxonomy" id="1343610"/>
    <lineage>
        <taxon>Eukaryota</taxon>
        <taxon>Fungi</taxon>
        <taxon>Fungi incertae sedis</taxon>
        <taxon>Mucoromycota</taxon>
        <taxon>Mortierellomycotina</taxon>
        <taxon>Mortierellomycetes</taxon>
        <taxon>Mortierellales</taxon>
        <taxon>Mortierellaceae</taxon>
        <taxon>Actinomortierella</taxon>
    </lineage>
</organism>
<feature type="compositionally biased region" description="Low complexity" evidence="2">
    <location>
        <begin position="150"/>
        <end position="164"/>
    </location>
</feature>
<keyword evidence="1" id="KW-0694">RNA-binding</keyword>
<feature type="region of interest" description="Disordered" evidence="2">
    <location>
        <begin position="1446"/>
        <end position="1479"/>
    </location>
</feature>
<dbReference type="CDD" id="cd22453">
    <property type="entry name" value="KH-I_MUG60_like"/>
    <property type="match status" value="1"/>
</dbReference>
<dbReference type="GO" id="GO:0000993">
    <property type="term" value="F:RNA polymerase II complex binding"/>
    <property type="evidence" value="ECO:0007669"/>
    <property type="project" value="TreeGrafter"/>
</dbReference>
<feature type="region of interest" description="Disordered" evidence="2">
    <location>
        <begin position="1493"/>
        <end position="1578"/>
    </location>
</feature>
<feature type="compositionally biased region" description="Low complexity" evidence="2">
    <location>
        <begin position="1151"/>
        <end position="1160"/>
    </location>
</feature>
<feature type="region of interest" description="Disordered" evidence="2">
    <location>
        <begin position="1135"/>
        <end position="1316"/>
    </location>
</feature>
<dbReference type="Pfam" id="PF24563">
    <property type="entry name" value="KH_Mug60-KHD4"/>
    <property type="match status" value="1"/>
</dbReference>
<feature type="compositionally biased region" description="Low complexity" evidence="2">
    <location>
        <begin position="1529"/>
        <end position="1543"/>
    </location>
</feature>
<dbReference type="GO" id="GO:0003723">
    <property type="term" value="F:RNA binding"/>
    <property type="evidence" value="ECO:0007669"/>
    <property type="project" value="UniProtKB-UniRule"/>
</dbReference>
<feature type="compositionally biased region" description="Low complexity" evidence="2">
    <location>
        <begin position="1276"/>
        <end position="1295"/>
    </location>
</feature>
<feature type="region of interest" description="Disordered" evidence="2">
    <location>
        <begin position="1360"/>
        <end position="1416"/>
    </location>
</feature>
<dbReference type="GO" id="GO:0031124">
    <property type="term" value="P:mRNA 3'-end processing"/>
    <property type="evidence" value="ECO:0007669"/>
    <property type="project" value="TreeGrafter"/>
</dbReference>
<evidence type="ECO:0000256" key="1">
    <source>
        <dbReference type="PROSITE-ProRule" id="PRU00117"/>
    </source>
</evidence>
<feature type="compositionally biased region" description="Low complexity" evidence="2">
    <location>
        <begin position="1446"/>
        <end position="1463"/>
    </location>
</feature>
<dbReference type="InterPro" id="IPR004087">
    <property type="entry name" value="KH_dom"/>
</dbReference>
<feature type="compositionally biased region" description="Low complexity" evidence="2">
    <location>
        <begin position="1096"/>
        <end position="1107"/>
    </location>
</feature>
<dbReference type="PROSITE" id="PS50084">
    <property type="entry name" value="KH_TYPE_1"/>
    <property type="match status" value="2"/>
</dbReference>
<feature type="compositionally biased region" description="Acidic residues" evidence="2">
    <location>
        <begin position="888"/>
        <end position="898"/>
    </location>
</feature>
<evidence type="ECO:0000313" key="4">
    <source>
        <dbReference type="EMBL" id="KAG0270285.1"/>
    </source>
</evidence>
<dbReference type="InterPro" id="IPR036612">
    <property type="entry name" value="KH_dom_type_1_sf"/>
</dbReference>
<feature type="domain" description="K Homology" evidence="3">
    <location>
        <begin position="587"/>
        <end position="667"/>
    </location>
</feature>
<protein>
    <recommendedName>
        <fullName evidence="3">K Homology domain-containing protein</fullName>
    </recommendedName>
</protein>
<dbReference type="Pfam" id="PF00013">
    <property type="entry name" value="KH_1"/>
    <property type="match status" value="2"/>
</dbReference>
<feature type="compositionally biased region" description="Polar residues" evidence="2">
    <location>
        <begin position="1258"/>
        <end position="1275"/>
    </location>
</feature>
<feature type="compositionally biased region" description="Low complexity" evidence="2">
    <location>
        <begin position="1206"/>
        <end position="1238"/>
    </location>
</feature>
<dbReference type="SUPFAM" id="SSF54791">
    <property type="entry name" value="Eukaryotic type KH-domain (KH-domain type I)"/>
    <property type="match status" value="3"/>
</dbReference>
<feature type="domain" description="K Homology" evidence="3">
    <location>
        <begin position="519"/>
        <end position="585"/>
    </location>
</feature>
<feature type="compositionally biased region" description="Low complexity" evidence="2">
    <location>
        <begin position="1364"/>
        <end position="1396"/>
    </location>
</feature>
<feature type="compositionally biased region" description="Basic and acidic residues" evidence="2">
    <location>
        <begin position="131"/>
        <end position="144"/>
    </location>
</feature>
<dbReference type="Proteomes" id="UP000807716">
    <property type="component" value="Unassembled WGS sequence"/>
</dbReference>
<dbReference type="InterPro" id="IPR004088">
    <property type="entry name" value="KH_dom_type_1"/>
</dbReference>
<dbReference type="OrthoDB" id="271862at2759"/>
<feature type="compositionally biased region" description="Basic and acidic residues" evidence="2">
    <location>
        <begin position="803"/>
        <end position="817"/>
    </location>
</feature>
<gene>
    <name evidence="4" type="ORF">DFQ27_009077</name>
</gene>
<feature type="compositionally biased region" description="Polar residues" evidence="2">
    <location>
        <begin position="1296"/>
        <end position="1305"/>
    </location>
</feature>
<feature type="compositionally biased region" description="Low complexity" evidence="2">
    <location>
        <begin position="179"/>
        <end position="196"/>
    </location>
</feature>
<feature type="region of interest" description="Disordered" evidence="2">
    <location>
        <begin position="1593"/>
        <end position="1665"/>
    </location>
</feature>
<feature type="compositionally biased region" description="Polar residues" evidence="2">
    <location>
        <begin position="165"/>
        <end position="176"/>
    </location>
</feature>
<keyword evidence="5" id="KW-1185">Reference proteome</keyword>
<dbReference type="InterPro" id="IPR056553">
    <property type="entry name" value="KH_Mug60-KHD4"/>
</dbReference>
<evidence type="ECO:0000259" key="3">
    <source>
        <dbReference type="SMART" id="SM00322"/>
    </source>
</evidence>
<feature type="region of interest" description="Disordered" evidence="2">
    <location>
        <begin position="112"/>
        <end position="196"/>
    </location>
</feature>
<reference evidence="4" key="1">
    <citation type="journal article" date="2020" name="Fungal Divers.">
        <title>Resolving the Mortierellaceae phylogeny through synthesis of multi-gene phylogenetics and phylogenomics.</title>
        <authorList>
            <person name="Vandepol N."/>
            <person name="Liber J."/>
            <person name="Desiro A."/>
            <person name="Na H."/>
            <person name="Kennedy M."/>
            <person name="Barry K."/>
            <person name="Grigoriev I.V."/>
            <person name="Miller A.N."/>
            <person name="O'Donnell K."/>
            <person name="Stajich J.E."/>
            <person name="Bonito G."/>
        </authorList>
    </citation>
    <scope>NUCLEOTIDE SEQUENCE</scope>
    <source>
        <strain evidence="4">BC1065</strain>
    </source>
</reference>
<dbReference type="SMART" id="SM00322">
    <property type="entry name" value="KH"/>
    <property type="match status" value="4"/>
</dbReference>